<dbReference type="PANTHER" id="PTHR19372">
    <property type="entry name" value="SULFITE REDUCTASE"/>
    <property type="match status" value="1"/>
</dbReference>
<dbReference type="Gene3D" id="3.90.420.10">
    <property type="entry name" value="Oxidoreductase, molybdopterin-binding domain"/>
    <property type="match status" value="1"/>
</dbReference>
<dbReference type="InterPro" id="IPR036374">
    <property type="entry name" value="OxRdtase_Mopterin-bd_sf"/>
</dbReference>
<dbReference type="Gene3D" id="2.60.40.650">
    <property type="match status" value="1"/>
</dbReference>
<dbReference type="InterPro" id="IPR000572">
    <property type="entry name" value="OxRdtase_Mopterin-bd_dom"/>
</dbReference>
<evidence type="ECO:0000313" key="4">
    <source>
        <dbReference type="EMBL" id="GAA3622886.1"/>
    </source>
</evidence>
<feature type="transmembrane region" description="Helical" evidence="2">
    <location>
        <begin position="155"/>
        <end position="174"/>
    </location>
</feature>
<dbReference type="Pfam" id="PF00174">
    <property type="entry name" value="Oxidored_molyb"/>
    <property type="match status" value="1"/>
</dbReference>
<dbReference type="InterPro" id="IPR014756">
    <property type="entry name" value="Ig_E-set"/>
</dbReference>
<feature type="region of interest" description="Disordered" evidence="1">
    <location>
        <begin position="1"/>
        <end position="36"/>
    </location>
</feature>
<feature type="transmembrane region" description="Helical" evidence="2">
    <location>
        <begin position="103"/>
        <end position="122"/>
    </location>
</feature>
<keyword evidence="5" id="KW-1185">Reference proteome</keyword>
<keyword evidence="2" id="KW-0472">Membrane</keyword>
<dbReference type="SUPFAM" id="SSF56524">
    <property type="entry name" value="Oxidoreductase molybdopterin-binding domain"/>
    <property type="match status" value="1"/>
</dbReference>
<dbReference type="SUPFAM" id="SSF81296">
    <property type="entry name" value="E set domains"/>
    <property type="match status" value="1"/>
</dbReference>
<protein>
    <submittedName>
        <fullName evidence="4">Molybdopterin-dependent oxidoreductase</fullName>
    </submittedName>
</protein>
<feature type="compositionally biased region" description="Pro residues" evidence="1">
    <location>
        <begin position="17"/>
        <end position="33"/>
    </location>
</feature>
<name>A0ABP7A1C6_9ACTN</name>
<feature type="domain" description="Oxidoreductase molybdopterin-binding" evidence="3">
    <location>
        <begin position="273"/>
        <end position="423"/>
    </location>
</feature>
<feature type="transmembrane region" description="Helical" evidence="2">
    <location>
        <begin position="129"/>
        <end position="149"/>
    </location>
</feature>
<gene>
    <name evidence="4" type="ORF">GCM10022236_26590</name>
</gene>
<comment type="caution">
    <text evidence="4">The sequence shown here is derived from an EMBL/GenBank/DDBJ whole genome shotgun (WGS) entry which is preliminary data.</text>
</comment>
<evidence type="ECO:0000256" key="2">
    <source>
        <dbReference type="SAM" id="Phobius"/>
    </source>
</evidence>
<accession>A0ABP7A1C6</accession>
<reference evidence="5" key="1">
    <citation type="journal article" date="2019" name="Int. J. Syst. Evol. Microbiol.">
        <title>The Global Catalogue of Microorganisms (GCM) 10K type strain sequencing project: providing services to taxonomists for standard genome sequencing and annotation.</title>
        <authorList>
            <consortium name="The Broad Institute Genomics Platform"/>
            <consortium name="The Broad Institute Genome Sequencing Center for Infectious Disease"/>
            <person name="Wu L."/>
            <person name="Ma J."/>
        </authorList>
    </citation>
    <scope>NUCLEOTIDE SEQUENCE [LARGE SCALE GENOMIC DNA]</scope>
    <source>
        <strain evidence="5">JCM 16929</strain>
    </source>
</reference>
<feature type="transmembrane region" description="Helical" evidence="2">
    <location>
        <begin position="199"/>
        <end position="220"/>
    </location>
</feature>
<dbReference type="RefSeq" id="WP_344805236.1">
    <property type="nucleotide sequence ID" value="NZ_BAABAB010000017.1"/>
</dbReference>
<organism evidence="4 5">
    <name type="scientific">Microlunatus ginsengisoli</name>
    <dbReference type="NCBI Taxonomy" id="363863"/>
    <lineage>
        <taxon>Bacteria</taxon>
        <taxon>Bacillati</taxon>
        <taxon>Actinomycetota</taxon>
        <taxon>Actinomycetes</taxon>
        <taxon>Propionibacteriales</taxon>
        <taxon>Propionibacteriaceae</taxon>
        <taxon>Microlunatus</taxon>
    </lineage>
</organism>
<dbReference type="Proteomes" id="UP001501490">
    <property type="component" value="Unassembled WGS sequence"/>
</dbReference>
<dbReference type="PANTHER" id="PTHR19372:SF7">
    <property type="entry name" value="SULFITE OXIDASE, MITOCHONDRIAL"/>
    <property type="match status" value="1"/>
</dbReference>
<dbReference type="EMBL" id="BAABAB010000017">
    <property type="protein sequence ID" value="GAA3622886.1"/>
    <property type="molecule type" value="Genomic_DNA"/>
</dbReference>
<evidence type="ECO:0000256" key="1">
    <source>
        <dbReference type="SAM" id="MobiDB-lite"/>
    </source>
</evidence>
<evidence type="ECO:0000259" key="3">
    <source>
        <dbReference type="Pfam" id="PF00174"/>
    </source>
</evidence>
<feature type="transmembrane region" description="Helical" evidence="2">
    <location>
        <begin position="43"/>
        <end position="67"/>
    </location>
</feature>
<keyword evidence="2" id="KW-0812">Transmembrane</keyword>
<evidence type="ECO:0000313" key="5">
    <source>
        <dbReference type="Proteomes" id="UP001501490"/>
    </source>
</evidence>
<proteinExistence type="predicted"/>
<keyword evidence="2" id="KW-1133">Transmembrane helix</keyword>
<sequence length="546" mass="57078">MTQLAAGRGGAADAPGPGTPPSRTAPPTHPPTGPTTGAVARRWAWLCGAIAGLGGIAVADLAAWFFAPAGSPIPAVGSRIIDLLPAALVNWGKETLGTADKPFLLAVIFVAVLALCGLAGALELRRPYAGGVIFGALALIGLLAVLTGAQASVAAIVPAIAGLGIGYLLLRALIERLRRWLPRRGIPDDEAALPARRTFLAWTVVTGVLSVIAAVAGRALTTAANAVDDARSKVRLPKPVSADPVPAGAELGIADLATYITPNEDFYRIDTALQVPRLETTEWSLTITGMVEQEVTIDWAALTAKPLVEHVATLTCVSNEVGGGLIGNATWLGYPLRELLAQARPTNGADMVLSTSEDGFTASTPLEALTDPDRMALLAIGMNGEPLPVEHGYPVRMVVPGLYGYVSATKWVRELKVTTFAKDHGYWTPLGWSAKGPIKTGSRIDVPRKRSVPAGQVVVAGVAWDQHTGIAKVEVGIDGAWHEADLAEVTGPDTWRQWMFRWDATPGSHQVAVRATNADGELQTDAPAPPAPNGATGWHTVTIEVG</sequence>